<gene>
    <name evidence="2" type="ORF">G7K_0856-t1</name>
</gene>
<comment type="caution">
    <text evidence="2">The sequence shown here is derived from an EMBL/GenBank/DDBJ whole genome shotgun (WGS) entry which is preliminary data.</text>
</comment>
<dbReference type="EMBL" id="BACD03000005">
    <property type="protein sequence ID" value="GAO46629.1"/>
    <property type="molecule type" value="Genomic_DNA"/>
</dbReference>
<evidence type="ECO:0000313" key="2">
    <source>
        <dbReference type="EMBL" id="GAO46629.1"/>
    </source>
</evidence>
<proteinExistence type="predicted"/>
<feature type="region of interest" description="Disordered" evidence="1">
    <location>
        <begin position="49"/>
        <end position="82"/>
    </location>
</feature>
<sequence length="214" mass="23994">MGYGHPPDASHSSECRRFRGRYDLEVHDALKEGRTPRPPAADVAYIIDRKGKRGCPPETKQTIREPLPPVTQSSRTPAGGARHRVIRLVGNSAQPEKRLKTATARRLGRIVGDLLPVNEEEDMHGHARPYSPHFVNADGKNTTRQSSLTRPEAIKMKVRGKKQPGDKALRTSGASNRCKFNHSVDLEFDYDHSERDFGNEDNEEYRVDCGIGYP</sequence>
<reference evidence="2 3" key="2">
    <citation type="journal article" date="2014" name="J. Gen. Appl. Microbiol.">
        <title>The early diverging ascomycetous budding yeast Saitoella complicata has three histone deacetylases belonging to the Clr6, Hos2, and Rpd3 lineages.</title>
        <authorList>
            <person name="Nishida H."/>
            <person name="Matsumoto T."/>
            <person name="Kondo S."/>
            <person name="Hamamoto M."/>
            <person name="Yoshikawa H."/>
        </authorList>
    </citation>
    <scope>NUCLEOTIDE SEQUENCE [LARGE SCALE GENOMIC DNA]</scope>
    <source>
        <strain evidence="2 3">NRRL Y-17804</strain>
    </source>
</reference>
<organism evidence="2 3">
    <name type="scientific">Saitoella complicata (strain BCRC 22490 / CBS 7301 / JCM 7358 / NBRC 10748 / NRRL Y-17804)</name>
    <dbReference type="NCBI Taxonomy" id="698492"/>
    <lineage>
        <taxon>Eukaryota</taxon>
        <taxon>Fungi</taxon>
        <taxon>Dikarya</taxon>
        <taxon>Ascomycota</taxon>
        <taxon>Taphrinomycotina</taxon>
        <taxon>Taphrinomycotina incertae sedis</taxon>
        <taxon>Saitoella</taxon>
    </lineage>
</organism>
<reference evidence="2 3" key="1">
    <citation type="journal article" date="2011" name="J. Gen. Appl. Microbiol.">
        <title>Draft genome sequencing of the enigmatic yeast Saitoella complicata.</title>
        <authorList>
            <person name="Nishida H."/>
            <person name="Hamamoto M."/>
            <person name="Sugiyama J."/>
        </authorList>
    </citation>
    <scope>NUCLEOTIDE SEQUENCE [LARGE SCALE GENOMIC DNA]</scope>
    <source>
        <strain evidence="2 3">NRRL Y-17804</strain>
    </source>
</reference>
<dbReference type="Proteomes" id="UP000033140">
    <property type="component" value="Unassembled WGS sequence"/>
</dbReference>
<accession>A0A0E9N9X5</accession>
<keyword evidence="3" id="KW-1185">Reference proteome</keyword>
<reference evidence="2 3" key="3">
    <citation type="journal article" date="2015" name="Genome Announc.">
        <title>Draft Genome Sequence of the Archiascomycetous Yeast Saitoella complicata.</title>
        <authorList>
            <person name="Yamauchi K."/>
            <person name="Kondo S."/>
            <person name="Hamamoto M."/>
            <person name="Takahashi Y."/>
            <person name="Ogura Y."/>
            <person name="Hayashi T."/>
            <person name="Nishida H."/>
        </authorList>
    </citation>
    <scope>NUCLEOTIDE SEQUENCE [LARGE SCALE GENOMIC DNA]</scope>
    <source>
        <strain evidence="2 3">NRRL Y-17804</strain>
    </source>
</reference>
<evidence type="ECO:0000256" key="1">
    <source>
        <dbReference type="SAM" id="MobiDB-lite"/>
    </source>
</evidence>
<name>A0A0E9N9X5_SAICN</name>
<protein>
    <submittedName>
        <fullName evidence="2">Uncharacterized protein</fullName>
    </submittedName>
</protein>
<dbReference type="AlphaFoldDB" id="A0A0E9N9X5"/>
<evidence type="ECO:0000313" key="3">
    <source>
        <dbReference type="Proteomes" id="UP000033140"/>
    </source>
</evidence>